<dbReference type="OrthoDB" id="2389045at2759"/>
<evidence type="ECO:0000313" key="2">
    <source>
        <dbReference type="EMBL" id="KAG0248526.1"/>
    </source>
</evidence>
<dbReference type="Gene3D" id="3.80.10.10">
    <property type="entry name" value="Ribonuclease Inhibitor"/>
    <property type="match status" value="1"/>
</dbReference>
<name>A0A9P6TV54_9FUNG</name>
<dbReference type="Proteomes" id="UP000726737">
    <property type="component" value="Unassembled WGS sequence"/>
</dbReference>
<accession>A0A9P6TV54</accession>
<gene>
    <name evidence="2" type="ORF">BG011_010177</name>
</gene>
<proteinExistence type="predicted"/>
<feature type="region of interest" description="Disordered" evidence="1">
    <location>
        <begin position="150"/>
        <end position="172"/>
    </location>
</feature>
<dbReference type="SUPFAM" id="SSF52058">
    <property type="entry name" value="L domain-like"/>
    <property type="match status" value="1"/>
</dbReference>
<keyword evidence="3" id="KW-1185">Reference proteome</keyword>
<dbReference type="EMBL" id="JAAAJA010000976">
    <property type="protein sequence ID" value="KAG0248526.1"/>
    <property type="molecule type" value="Genomic_DNA"/>
</dbReference>
<sequence>MRHISYERDWNQILMAFQKSQEWYLQSQATVNTGRRWWQKAIFGSKDMWRKWQSQEPVLFNSHLQEMEIDGCVQLETRFKLLLPYLQSLTVLRLRSPYRDSVFMDQVLRACPELTHLHLEGVRNGYFLLPGPWTDFDTTRPGHESLLFPVPLESNPSDNQSELGTEPEWKSGQDTPFKLRSLVLHSVFLVQSSLENLLKVTPHLQELKLMGLMRFSPDVPGMRSRYNYPQLLSHLQNMNLPIQSFHFAPDMADHPSTEDEVCDMISMFSHQTQFSFWVEDTKTPRMLRLLSSIPNHVTTLELTHRWNFSLHPFRAMQDALHTYLCESPQLMHLRAPLFNYEFRHLDIHHRLHLEGTTRTALQRRVWACRSLHTLKLMFGMKAGSIEQANATARIVFGYIARVCPRVQELEIQTDAATLGLESGLCLLAKLKGLEVFYTEAPIIWQRVEPWELDWMAARKSGASLRSKRQEVVAGWGEKLAKEAQAVDAEQIQERANDERDENVGKSSCDEALASELRNLGLLLDVKLMLDHMDATAEFRCWPVLHKLGVYVRYGSLNVVETTFAQVLPRKRFTFARH</sequence>
<reference evidence="2" key="1">
    <citation type="journal article" date="2020" name="Fungal Divers.">
        <title>Resolving the Mortierellaceae phylogeny through synthesis of multi-gene phylogenetics and phylogenomics.</title>
        <authorList>
            <person name="Vandepol N."/>
            <person name="Liber J."/>
            <person name="Desiro A."/>
            <person name="Na H."/>
            <person name="Kennedy M."/>
            <person name="Barry K."/>
            <person name="Grigoriev I.V."/>
            <person name="Miller A.N."/>
            <person name="O'Donnell K."/>
            <person name="Stajich J.E."/>
            <person name="Bonito G."/>
        </authorList>
    </citation>
    <scope>NUCLEOTIDE SEQUENCE</scope>
    <source>
        <strain evidence="2">KOD948</strain>
    </source>
</reference>
<dbReference type="AlphaFoldDB" id="A0A9P6TV54"/>
<dbReference type="InterPro" id="IPR032675">
    <property type="entry name" value="LRR_dom_sf"/>
</dbReference>
<protein>
    <recommendedName>
        <fullName evidence="4">F-box domain-containing protein</fullName>
    </recommendedName>
</protein>
<comment type="caution">
    <text evidence="2">The sequence shown here is derived from an EMBL/GenBank/DDBJ whole genome shotgun (WGS) entry which is preliminary data.</text>
</comment>
<feature type="compositionally biased region" description="Polar residues" evidence="1">
    <location>
        <begin position="154"/>
        <end position="163"/>
    </location>
</feature>
<evidence type="ECO:0000313" key="3">
    <source>
        <dbReference type="Proteomes" id="UP000726737"/>
    </source>
</evidence>
<organism evidence="2 3">
    <name type="scientific">Mortierella polycephala</name>
    <dbReference type="NCBI Taxonomy" id="41804"/>
    <lineage>
        <taxon>Eukaryota</taxon>
        <taxon>Fungi</taxon>
        <taxon>Fungi incertae sedis</taxon>
        <taxon>Mucoromycota</taxon>
        <taxon>Mortierellomycotina</taxon>
        <taxon>Mortierellomycetes</taxon>
        <taxon>Mortierellales</taxon>
        <taxon>Mortierellaceae</taxon>
        <taxon>Mortierella</taxon>
    </lineage>
</organism>
<evidence type="ECO:0000256" key="1">
    <source>
        <dbReference type="SAM" id="MobiDB-lite"/>
    </source>
</evidence>
<evidence type="ECO:0008006" key="4">
    <source>
        <dbReference type="Google" id="ProtNLM"/>
    </source>
</evidence>